<dbReference type="EMBL" id="LAZR01012115">
    <property type="protein sequence ID" value="KKM39566.1"/>
    <property type="molecule type" value="Genomic_DNA"/>
</dbReference>
<dbReference type="InterPro" id="IPR018146">
    <property type="entry name" value="Glyoxalase_1_CS"/>
</dbReference>
<dbReference type="PANTHER" id="PTHR43048">
    <property type="entry name" value="METHYLMALONYL-COA EPIMERASE"/>
    <property type="match status" value="1"/>
</dbReference>
<protein>
    <recommendedName>
        <fullName evidence="2">VOC domain-containing protein</fullName>
    </recommendedName>
</protein>
<comment type="caution">
    <text evidence="3">The sequence shown here is derived from an EMBL/GenBank/DDBJ whole genome shotgun (WGS) entry which is preliminary data.</text>
</comment>
<reference evidence="3" key="1">
    <citation type="journal article" date="2015" name="Nature">
        <title>Complex archaea that bridge the gap between prokaryotes and eukaryotes.</title>
        <authorList>
            <person name="Spang A."/>
            <person name="Saw J.H."/>
            <person name="Jorgensen S.L."/>
            <person name="Zaremba-Niedzwiedzka K."/>
            <person name="Martijn J."/>
            <person name="Lind A.E."/>
            <person name="van Eijk R."/>
            <person name="Schleper C."/>
            <person name="Guy L."/>
            <person name="Ettema T.J."/>
        </authorList>
    </citation>
    <scope>NUCLEOTIDE SEQUENCE</scope>
</reference>
<accession>A0A0F9ILJ6</accession>
<dbReference type="GO" id="GO:0004493">
    <property type="term" value="F:methylmalonyl-CoA epimerase activity"/>
    <property type="evidence" value="ECO:0007669"/>
    <property type="project" value="TreeGrafter"/>
</dbReference>
<proteinExistence type="predicted"/>
<dbReference type="GO" id="GO:0046491">
    <property type="term" value="P:L-methylmalonyl-CoA metabolic process"/>
    <property type="evidence" value="ECO:0007669"/>
    <property type="project" value="TreeGrafter"/>
</dbReference>
<dbReference type="Pfam" id="PF13468">
    <property type="entry name" value="Glyoxalase_3"/>
    <property type="match status" value="1"/>
</dbReference>
<dbReference type="AlphaFoldDB" id="A0A0F9ILJ6"/>
<dbReference type="InterPro" id="IPR037523">
    <property type="entry name" value="VOC_core"/>
</dbReference>
<dbReference type="PROSITE" id="PS51819">
    <property type="entry name" value="VOC"/>
    <property type="match status" value="1"/>
</dbReference>
<evidence type="ECO:0000313" key="3">
    <source>
        <dbReference type="EMBL" id="KKM39566.1"/>
    </source>
</evidence>
<organism evidence="3">
    <name type="scientific">marine sediment metagenome</name>
    <dbReference type="NCBI Taxonomy" id="412755"/>
    <lineage>
        <taxon>unclassified sequences</taxon>
        <taxon>metagenomes</taxon>
        <taxon>ecological metagenomes</taxon>
    </lineage>
</organism>
<feature type="domain" description="VOC" evidence="2">
    <location>
        <begin position="4"/>
        <end position="89"/>
    </location>
</feature>
<sequence>MITDVHHVGIAVRDMEAALRFYAEALGLPLVKRGEAPARGAQVALLAVGGSYLELAQPTRDDSPFAEHIEEPRGGFTTWPCARTTWRRW</sequence>
<name>A0A0F9ILJ6_9ZZZZ</name>
<gene>
    <name evidence="3" type="ORF">LCGC14_1564220</name>
</gene>
<dbReference type="SUPFAM" id="SSF54593">
    <property type="entry name" value="Glyoxalase/Bleomycin resistance protein/Dihydroxybiphenyl dioxygenase"/>
    <property type="match status" value="1"/>
</dbReference>
<dbReference type="InterPro" id="IPR051785">
    <property type="entry name" value="MMCE/EMCE_epimerase"/>
</dbReference>
<dbReference type="Gene3D" id="3.10.180.10">
    <property type="entry name" value="2,3-Dihydroxybiphenyl 1,2-Dioxygenase, domain 1"/>
    <property type="match status" value="1"/>
</dbReference>
<dbReference type="PROSITE" id="PS00934">
    <property type="entry name" value="GLYOXALASE_I_1"/>
    <property type="match status" value="1"/>
</dbReference>
<dbReference type="GO" id="GO:0046872">
    <property type="term" value="F:metal ion binding"/>
    <property type="evidence" value="ECO:0007669"/>
    <property type="project" value="UniProtKB-KW"/>
</dbReference>
<dbReference type="GO" id="GO:0004462">
    <property type="term" value="F:lactoylglutathione lyase activity"/>
    <property type="evidence" value="ECO:0007669"/>
    <property type="project" value="InterPro"/>
</dbReference>
<feature type="non-terminal residue" evidence="3">
    <location>
        <position position="89"/>
    </location>
</feature>
<dbReference type="InterPro" id="IPR029068">
    <property type="entry name" value="Glyas_Bleomycin-R_OHBP_Dase"/>
</dbReference>
<dbReference type="InterPro" id="IPR025870">
    <property type="entry name" value="Glyoxalase-like_dom"/>
</dbReference>
<keyword evidence="1" id="KW-0479">Metal-binding</keyword>
<evidence type="ECO:0000259" key="2">
    <source>
        <dbReference type="PROSITE" id="PS51819"/>
    </source>
</evidence>
<dbReference type="PANTHER" id="PTHR43048:SF3">
    <property type="entry name" value="METHYLMALONYL-COA EPIMERASE, MITOCHONDRIAL"/>
    <property type="match status" value="1"/>
</dbReference>
<evidence type="ECO:0000256" key="1">
    <source>
        <dbReference type="ARBA" id="ARBA00022723"/>
    </source>
</evidence>